<dbReference type="Pfam" id="PF05138">
    <property type="entry name" value="PaaA_PaaC"/>
    <property type="match status" value="1"/>
</dbReference>
<keyword evidence="2" id="KW-1185">Reference proteome</keyword>
<comment type="caution">
    <text evidence="1">The sequence shown here is derived from an EMBL/GenBank/DDBJ whole genome shotgun (WGS) entry which is preliminary data.</text>
</comment>
<evidence type="ECO:0000313" key="2">
    <source>
        <dbReference type="Proteomes" id="UP000640786"/>
    </source>
</evidence>
<evidence type="ECO:0000313" key="1">
    <source>
        <dbReference type="EMBL" id="MBD7944583.1"/>
    </source>
</evidence>
<dbReference type="InterPro" id="IPR009078">
    <property type="entry name" value="Ferritin-like_SF"/>
</dbReference>
<dbReference type="InterPro" id="IPR012347">
    <property type="entry name" value="Ferritin-like"/>
</dbReference>
<protein>
    <submittedName>
        <fullName evidence="1">Phenylacetate-CoA oxygenase subunit PaaC</fullName>
    </submittedName>
</protein>
<dbReference type="InterPro" id="IPR007814">
    <property type="entry name" value="PaaA_PaaC"/>
</dbReference>
<dbReference type="InterPro" id="IPR011882">
    <property type="entry name" value="PaaC"/>
</dbReference>
<dbReference type="RefSeq" id="WP_191697171.1">
    <property type="nucleotide sequence ID" value="NZ_JACSQO010000004.1"/>
</dbReference>
<dbReference type="InterPro" id="IPR052703">
    <property type="entry name" value="Aromatic_CoA_ox/epox"/>
</dbReference>
<accession>A0ABR8R9V6</accession>
<dbReference type="PANTHER" id="PTHR30458">
    <property type="entry name" value="PHENYLACETIC ACID DEGRADATION PROTEIN PAA"/>
    <property type="match status" value="1"/>
</dbReference>
<reference evidence="1 2" key="1">
    <citation type="submission" date="2020-08" db="EMBL/GenBank/DDBJ databases">
        <title>A Genomic Blueprint of the Chicken Gut Microbiome.</title>
        <authorList>
            <person name="Gilroy R."/>
            <person name="Ravi A."/>
            <person name="Getino M."/>
            <person name="Pursley I."/>
            <person name="Horton D.L."/>
            <person name="Alikhan N.-F."/>
            <person name="Baker D."/>
            <person name="Gharbi K."/>
            <person name="Hall N."/>
            <person name="Watson M."/>
            <person name="Adriaenssens E.M."/>
            <person name="Foster-Nyarko E."/>
            <person name="Jarju S."/>
            <person name="Secka A."/>
            <person name="Antonio M."/>
            <person name="Oren A."/>
            <person name="Chaudhuri R."/>
            <person name="La Ragione R.M."/>
            <person name="Hildebrand F."/>
            <person name="Pallen M.J."/>
        </authorList>
    </citation>
    <scope>NUCLEOTIDE SEQUENCE [LARGE SCALE GENOMIC DNA]</scope>
    <source>
        <strain evidence="1 2">Sa2BUA9</strain>
    </source>
</reference>
<dbReference type="Gene3D" id="1.20.1260.10">
    <property type="match status" value="1"/>
</dbReference>
<dbReference type="SUPFAM" id="SSF47240">
    <property type="entry name" value="Ferritin-like"/>
    <property type="match status" value="1"/>
</dbReference>
<dbReference type="EMBL" id="JACSQO010000004">
    <property type="protein sequence ID" value="MBD7944583.1"/>
    <property type="molecule type" value="Genomic_DNA"/>
</dbReference>
<dbReference type="PANTHER" id="PTHR30458:SF0">
    <property type="entry name" value="1,2-PHENYLACETYL-COA EPOXIDASE, SUBUNIT C"/>
    <property type="match status" value="1"/>
</dbReference>
<gene>
    <name evidence="1" type="primary">paaC</name>
    <name evidence="1" type="ORF">H9650_10690</name>
</gene>
<proteinExistence type="predicted"/>
<name>A0ABR8R9V6_9BACI</name>
<sequence>MSEEMSQEYKDATQSLLFQLADDDFMFAYRGSEWLGLAPHIEEDVASSSISQDSMGHAAMYYKLLEDFGVGNADRLAHLRPTSTRKNSVLTERDNGKGSYMETPQYDWAFQVVRSYFYISAKKIKVDSLCASSYVPLADIALKVKMEIFYHLLHWEIWFKQLLSSTDVAKKKMMHAILQVSDDFSDFFSYGIDKEIIEKHQLIETEEILKERWNKRLYPIFESLQIEKPNIPIIPKKNGRNGEHLKDLDEALETLSEVYSIDPAASW</sequence>
<dbReference type="Proteomes" id="UP000640786">
    <property type="component" value="Unassembled WGS sequence"/>
</dbReference>
<dbReference type="NCBIfam" id="TIGR02158">
    <property type="entry name" value="PA_CoA_Oxy3"/>
    <property type="match status" value="1"/>
</dbReference>
<organism evidence="1 2">
    <name type="scientific">Psychrobacillus faecigallinarum</name>
    <dbReference type="NCBI Taxonomy" id="2762235"/>
    <lineage>
        <taxon>Bacteria</taxon>
        <taxon>Bacillati</taxon>
        <taxon>Bacillota</taxon>
        <taxon>Bacilli</taxon>
        <taxon>Bacillales</taxon>
        <taxon>Bacillaceae</taxon>
        <taxon>Psychrobacillus</taxon>
    </lineage>
</organism>